<dbReference type="EMBL" id="FAOZ01000038">
    <property type="protein sequence ID" value="CUU60296.1"/>
    <property type="molecule type" value="Genomic_DNA"/>
</dbReference>
<reference evidence="2" key="1">
    <citation type="submission" date="2015-11" db="EMBL/GenBank/DDBJ databases">
        <authorList>
            <person name="Varghese N."/>
        </authorList>
    </citation>
    <scope>NUCLEOTIDE SEQUENCE [LARGE SCALE GENOMIC DNA]</scope>
    <source>
        <strain evidence="2">DSM 45899</strain>
    </source>
</reference>
<keyword evidence="2" id="KW-1185">Reference proteome</keyword>
<dbReference type="AlphaFoldDB" id="A0A0S4QZU6"/>
<evidence type="ECO:0000313" key="1">
    <source>
        <dbReference type="EMBL" id="CUU60296.1"/>
    </source>
</evidence>
<accession>A0A0S4QZU6</accession>
<dbReference type="Pfam" id="PF20329">
    <property type="entry name" value="DUF6624"/>
    <property type="match status" value="1"/>
</dbReference>
<proteinExistence type="predicted"/>
<evidence type="ECO:0000313" key="2">
    <source>
        <dbReference type="Proteomes" id="UP000198802"/>
    </source>
</evidence>
<organism evidence="1 2">
    <name type="scientific">Parafrankia irregularis</name>
    <dbReference type="NCBI Taxonomy" id="795642"/>
    <lineage>
        <taxon>Bacteria</taxon>
        <taxon>Bacillati</taxon>
        <taxon>Actinomycetota</taxon>
        <taxon>Actinomycetes</taxon>
        <taxon>Frankiales</taxon>
        <taxon>Frankiaceae</taxon>
        <taxon>Parafrankia</taxon>
    </lineage>
</organism>
<protein>
    <submittedName>
        <fullName evidence="1">Uncharacterized protein</fullName>
    </submittedName>
</protein>
<dbReference type="Proteomes" id="UP000198802">
    <property type="component" value="Unassembled WGS sequence"/>
</dbReference>
<gene>
    <name evidence="1" type="ORF">Ga0074812_13811</name>
</gene>
<sequence length="167" mass="18064">MRNAWLALTSTRHGGPTGRDGAAEAVEREALADRMREIDANNTAWLRAVIAEHGWLGESLVGPVGASDAWLIAQHADHDPEFQAECLELLRAAATAGDASTTHLAYLTDRVLCARDEPQIYGTQFWRGPQGTDALGPRPIADPEHLDARRAAAGLDPFATYLAHMTD</sequence>
<name>A0A0S4QZU6_9ACTN</name>
<dbReference type="InterPro" id="IPR046732">
    <property type="entry name" value="DUF6624"/>
</dbReference>